<gene>
    <name evidence="2" type="ORF">Tco_0988188</name>
</gene>
<keyword evidence="3" id="KW-1185">Reference proteome</keyword>
<accession>A0ABQ5EQ81</accession>
<feature type="region of interest" description="Disordered" evidence="1">
    <location>
        <begin position="38"/>
        <end position="72"/>
    </location>
</feature>
<dbReference type="Proteomes" id="UP001151760">
    <property type="component" value="Unassembled WGS sequence"/>
</dbReference>
<reference evidence="2" key="2">
    <citation type="submission" date="2022-01" db="EMBL/GenBank/DDBJ databases">
        <authorList>
            <person name="Yamashiro T."/>
            <person name="Shiraishi A."/>
            <person name="Satake H."/>
            <person name="Nakayama K."/>
        </authorList>
    </citation>
    <scope>NUCLEOTIDE SEQUENCE</scope>
</reference>
<dbReference type="PANTHER" id="PTHR34222:SF99">
    <property type="entry name" value="PROTEIN, PUTATIVE-RELATED"/>
    <property type="match status" value="1"/>
</dbReference>
<protein>
    <submittedName>
        <fullName evidence="2">Uncharacterized protein</fullName>
    </submittedName>
</protein>
<evidence type="ECO:0000313" key="3">
    <source>
        <dbReference type="Proteomes" id="UP001151760"/>
    </source>
</evidence>
<dbReference type="EMBL" id="BQNB010016559">
    <property type="protein sequence ID" value="GJT53134.1"/>
    <property type="molecule type" value="Genomic_DNA"/>
</dbReference>
<reference evidence="2" key="1">
    <citation type="journal article" date="2022" name="Int. J. Mol. Sci.">
        <title>Draft Genome of Tanacetum Coccineum: Genomic Comparison of Closely Related Tanacetum-Family Plants.</title>
        <authorList>
            <person name="Yamashiro T."/>
            <person name="Shiraishi A."/>
            <person name="Nakayama K."/>
            <person name="Satake H."/>
        </authorList>
    </citation>
    <scope>NUCLEOTIDE SEQUENCE</scope>
</reference>
<evidence type="ECO:0000256" key="1">
    <source>
        <dbReference type="SAM" id="MobiDB-lite"/>
    </source>
</evidence>
<evidence type="ECO:0000313" key="2">
    <source>
        <dbReference type="EMBL" id="GJT53134.1"/>
    </source>
</evidence>
<organism evidence="2 3">
    <name type="scientific">Tanacetum coccineum</name>
    <dbReference type="NCBI Taxonomy" id="301880"/>
    <lineage>
        <taxon>Eukaryota</taxon>
        <taxon>Viridiplantae</taxon>
        <taxon>Streptophyta</taxon>
        <taxon>Embryophyta</taxon>
        <taxon>Tracheophyta</taxon>
        <taxon>Spermatophyta</taxon>
        <taxon>Magnoliopsida</taxon>
        <taxon>eudicotyledons</taxon>
        <taxon>Gunneridae</taxon>
        <taxon>Pentapetalae</taxon>
        <taxon>asterids</taxon>
        <taxon>campanulids</taxon>
        <taxon>Asterales</taxon>
        <taxon>Asteraceae</taxon>
        <taxon>Asteroideae</taxon>
        <taxon>Anthemideae</taxon>
        <taxon>Anthemidinae</taxon>
        <taxon>Tanacetum</taxon>
    </lineage>
</organism>
<proteinExistence type="predicted"/>
<sequence length="72" mass="7933">MQFLMGLDDTYMQIRSSILSRETLPDVRSAHVIISNEESHRVASGSISGTSQSDNRPNDNRNRRTVGGSALV</sequence>
<name>A0ABQ5EQ81_9ASTR</name>
<dbReference type="PANTHER" id="PTHR34222">
    <property type="entry name" value="GAG_PRE-INTEGRS DOMAIN-CONTAINING PROTEIN"/>
    <property type="match status" value="1"/>
</dbReference>
<comment type="caution">
    <text evidence="2">The sequence shown here is derived from an EMBL/GenBank/DDBJ whole genome shotgun (WGS) entry which is preliminary data.</text>
</comment>